<accession>A0A0A9ACG0</accession>
<organism evidence="1">
    <name type="scientific">Arundo donax</name>
    <name type="common">Giant reed</name>
    <name type="synonym">Donax arundinaceus</name>
    <dbReference type="NCBI Taxonomy" id="35708"/>
    <lineage>
        <taxon>Eukaryota</taxon>
        <taxon>Viridiplantae</taxon>
        <taxon>Streptophyta</taxon>
        <taxon>Embryophyta</taxon>
        <taxon>Tracheophyta</taxon>
        <taxon>Spermatophyta</taxon>
        <taxon>Magnoliopsida</taxon>
        <taxon>Liliopsida</taxon>
        <taxon>Poales</taxon>
        <taxon>Poaceae</taxon>
        <taxon>PACMAD clade</taxon>
        <taxon>Arundinoideae</taxon>
        <taxon>Arundineae</taxon>
        <taxon>Arundo</taxon>
    </lineage>
</organism>
<reference evidence="1" key="1">
    <citation type="submission" date="2014-09" db="EMBL/GenBank/DDBJ databases">
        <authorList>
            <person name="Magalhaes I.L.F."/>
            <person name="Oliveira U."/>
            <person name="Santos F.R."/>
            <person name="Vidigal T.H.D.A."/>
            <person name="Brescovit A.D."/>
            <person name="Santos A.J."/>
        </authorList>
    </citation>
    <scope>NUCLEOTIDE SEQUENCE</scope>
    <source>
        <tissue evidence="1">Shoot tissue taken approximately 20 cm above the soil surface</tissue>
    </source>
</reference>
<dbReference type="AlphaFoldDB" id="A0A0A9ACG0"/>
<reference evidence="1" key="2">
    <citation type="journal article" date="2015" name="Data Brief">
        <title>Shoot transcriptome of the giant reed, Arundo donax.</title>
        <authorList>
            <person name="Barrero R.A."/>
            <person name="Guerrero F.D."/>
            <person name="Moolhuijzen P."/>
            <person name="Goolsby J.A."/>
            <person name="Tidwell J."/>
            <person name="Bellgard S.E."/>
            <person name="Bellgard M.I."/>
        </authorList>
    </citation>
    <scope>NUCLEOTIDE SEQUENCE</scope>
    <source>
        <tissue evidence="1">Shoot tissue taken approximately 20 cm above the soil surface</tissue>
    </source>
</reference>
<sequence length="43" mass="5073">MHLQPILEISSNEIAHHTSKVHEQMHPDLNMKKAWIEITRSLK</sequence>
<dbReference type="EMBL" id="GBRH01251265">
    <property type="protein sequence ID" value="JAD46630.1"/>
    <property type="molecule type" value="Transcribed_RNA"/>
</dbReference>
<protein>
    <submittedName>
        <fullName evidence="1">Uncharacterized protein</fullName>
    </submittedName>
</protein>
<evidence type="ECO:0000313" key="1">
    <source>
        <dbReference type="EMBL" id="JAD46630.1"/>
    </source>
</evidence>
<proteinExistence type="predicted"/>
<name>A0A0A9ACG0_ARUDO</name>